<evidence type="ECO:0008006" key="3">
    <source>
        <dbReference type="Google" id="ProtNLM"/>
    </source>
</evidence>
<proteinExistence type="predicted"/>
<gene>
    <name evidence="1" type="ORF">MM35RIKEN_13770</name>
</gene>
<accession>A0A810PY92</accession>
<dbReference type="SUPFAM" id="SSF52777">
    <property type="entry name" value="CoA-dependent acyltransferases"/>
    <property type="match status" value="1"/>
</dbReference>
<evidence type="ECO:0000313" key="1">
    <source>
        <dbReference type="EMBL" id="BCK79185.1"/>
    </source>
</evidence>
<protein>
    <recommendedName>
        <fullName evidence="3">2-oxoacid dehydrogenase acyltransferase catalytic domain-containing protein</fullName>
    </recommendedName>
</protein>
<dbReference type="Gene3D" id="3.30.559.10">
    <property type="entry name" value="Chloramphenicol acetyltransferase-like domain"/>
    <property type="match status" value="1"/>
</dbReference>
<organism evidence="1 2">
    <name type="scientific">Vescimonas fastidiosa</name>
    <dbReference type="NCBI Taxonomy" id="2714353"/>
    <lineage>
        <taxon>Bacteria</taxon>
        <taxon>Bacillati</taxon>
        <taxon>Bacillota</taxon>
        <taxon>Clostridia</taxon>
        <taxon>Eubacteriales</taxon>
        <taxon>Oscillospiraceae</taxon>
        <taxon>Vescimonas</taxon>
    </lineage>
</organism>
<evidence type="ECO:0000313" key="2">
    <source>
        <dbReference type="Proteomes" id="UP000681343"/>
    </source>
</evidence>
<name>A0A810PY92_9FIRM</name>
<dbReference type="InterPro" id="IPR023213">
    <property type="entry name" value="CAT-like_dom_sf"/>
</dbReference>
<dbReference type="Proteomes" id="UP000681343">
    <property type="component" value="Chromosome"/>
</dbReference>
<dbReference type="RefSeq" id="WP_212820462.1">
    <property type="nucleotide sequence ID" value="NZ_AP023415.1"/>
</dbReference>
<reference evidence="1" key="1">
    <citation type="submission" date="2020-09" db="EMBL/GenBank/DDBJ databases">
        <title>New species isolated from human feces.</title>
        <authorList>
            <person name="Kitahara M."/>
            <person name="Shigeno Y."/>
            <person name="Shime M."/>
            <person name="Matsumoto Y."/>
            <person name="Nakamura S."/>
            <person name="Motooka D."/>
            <person name="Fukuoka S."/>
            <person name="Nishikawa H."/>
            <person name="Benno Y."/>
        </authorList>
    </citation>
    <scope>NUCLEOTIDE SEQUENCE</scope>
    <source>
        <strain evidence="1">MM35</strain>
    </source>
</reference>
<dbReference type="AlphaFoldDB" id="A0A810PY92"/>
<keyword evidence="2" id="KW-1185">Reference proteome</keyword>
<dbReference type="EMBL" id="AP023415">
    <property type="protein sequence ID" value="BCK79185.1"/>
    <property type="molecule type" value="Genomic_DNA"/>
</dbReference>
<dbReference type="KEGG" id="vfa:MM35RIKEN_13770"/>
<sequence length="291" mass="34031">MEKQKKRRGDRKDGRLLRELDSLHFITGIIYPNRCDNEAYISLRVDLTAMNEYLAKRNETETEFPYTMFHIVVAALLKTITLRPKLNRFIVNSNFYQRNEVSASFVVKKQFSDKGAEALAFLHSREDFCLQDVHQYIRSQVTECRSDKVDSSTESMDILNKLPRWLGKTAVKVLMWLDKHGWVPQDMIATDPYYSSVVLSNLGSIKLKCGYHHLTNWGTCSLFCIIGEKALRPYFDEQGRASMRETLDLGLTIDERLADGYYYSKSVRLLQYLLEHPWELEKPMKEEVQYE</sequence>